<evidence type="ECO:0000313" key="8">
    <source>
        <dbReference type="EMBL" id="KAK7462246.1"/>
    </source>
</evidence>
<dbReference type="Pfam" id="PF01565">
    <property type="entry name" value="FAD_binding_4"/>
    <property type="match status" value="1"/>
</dbReference>
<comment type="caution">
    <text evidence="8">The sequence shown here is derived from an EMBL/GenBank/DDBJ whole genome shotgun (WGS) entry which is preliminary data.</text>
</comment>
<dbReference type="PANTHER" id="PTHR42973">
    <property type="entry name" value="BINDING OXIDOREDUCTASE, PUTATIVE (AFU_ORTHOLOGUE AFUA_1G17690)-RELATED"/>
    <property type="match status" value="1"/>
</dbReference>
<evidence type="ECO:0000256" key="5">
    <source>
        <dbReference type="ARBA" id="ARBA00023002"/>
    </source>
</evidence>
<comment type="cofactor">
    <cofactor evidence="1">
        <name>FAD</name>
        <dbReference type="ChEBI" id="CHEBI:57692"/>
    </cofactor>
</comment>
<protein>
    <recommendedName>
        <fullName evidence="7">FAD-binding PCMH-type domain-containing protein</fullName>
    </recommendedName>
</protein>
<evidence type="ECO:0000259" key="7">
    <source>
        <dbReference type="PROSITE" id="PS51387"/>
    </source>
</evidence>
<organism evidence="8 9">
    <name type="scientific">Marasmiellus scandens</name>
    <dbReference type="NCBI Taxonomy" id="2682957"/>
    <lineage>
        <taxon>Eukaryota</taxon>
        <taxon>Fungi</taxon>
        <taxon>Dikarya</taxon>
        <taxon>Basidiomycota</taxon>
        <taxon>Agaricomycotina</taxon>
        <taxon>Agaricomycetes</taxon>
        <taxon>Agaricomycetidae</taxon>
        <taxon>Agaricales</taxon>
        <taxon>Marasmiineae</taxon>
        <taxon>Omphalotaceae</taxon>
        <taxon>Marasmiellus</taxon>
    </lineage>
</organism>
<dbReference type="InterPro" id="IPR012951">
    <property type="entry name" value="BBE"/>
</dbReference>
<evidence type="ECO:0000256" key="2">
    <source>
        <dbReference type="ARBA" id="ARBA00005466"/>
    </source>
</evidence>
<dbReference type="PROSITE" id="PS51387">
    <property type="entry name" value="FAD_PCMH"/>
    <property type="match status" value="1"/>
</dbReference>
<dbReference type="InterPro" id="IPR006094">
    <property type="entry name" value="Oxid_FAD_bind_N"/>
</dbReference>
<dbReference type="SUPFAM" id="SSF56176">
    <property type="entry name" value="FAD-binding/transporter-associated domain-like"/>
    <property type="match status" value="1"/>
</dbReference>
<evidence type="ECO:0000256" key="4">
    <source>
        <dbReference type="ARBA" id="ARBA00022827"/>
    </source>
</evidence>
<sequence length="508" mass="54758">MYSPLSALFLLFVLQIGTLASRLDIADSIKENFGDIRTVFPGDTDYASASAAYNLRYEFTPFAISFPTDTQQVSTLVKLGAASNLRVVARSGGHSYIANGLGGKNGSLVVDLSELKGIIVDPETFDATIETGNRLGDIALALNEQGRGLPHGRCVYVGVGGHSGFGGWGHASRMWGLTLDNILSATVVLANGTITTASENSQPDLFWGIRGSSASFGIVTSITFRTHSVPPGGTLFSLFWDMDISTASSAFSSWQSFVLSSSLPTTLGIELGVLKGSAYGRVQILLFGSYFGSSDRTDFKKTMEPLLSGLPEPDIDLGSKLVSGSWIEVLSAAADPTGTLNTTSGKDSNDTFYAKSLMTPQDVPLSKEAMGELMEYLGTVGFESDIFWAVETELYGGVGSAINTVPLDSTAFAHRNTLFTFQLYASSPDFLPPFPEEAFGFVDGMASSITSNMPDDWDFGAYPNYIDDRLPDWQRLYYGSHYDRLKELKASLDPMNVFQFPTSIEEPV</sequence>
<dbReference type="Gene3D" id="3.40.462.20">
    <property type="match status" value="1"/>
</dbReference>
<evidence type="ECO:0000256" key="3">
    <source>
        <dbReference type="ARBA" id="ARBA00022630"/>
    </source>
</evidence>
<keyword evidence="4" id="KW-0274">FAD</keyword>
<name>A0ABR1JP04_9AGAR</name>
<reference evidence="8 9" key="1">
    <citation type="submission" date="2024-01" db="EMBL/GenBank/DDBJ databases">
        <title>A draft genome for the cacao thread blight pathogen Marasmiellus scandens.</title>
        <authorList>
            <person name="Baruah I.K."/>
            <person name="Leung J."/>
            <person name="Bukari Y."/>
            <person name="Amoako-Attah I."/>
            <person name="Meinhardt L.W."/>
            <person name="Bailey B.A."/>
            <person name="Cohen S.P."/>
        </authorList>
    </citation>
    <scope>NUCLEOTIDE SEQUENCE [LARGE SCALE GENOMIC DNA]</scope>
    <source>
        <strain evidence="8 9">GH-19</strain>
    </source>
</reference>
<feature type="domain" description="FAD-binding PCMH-type" evidence="7">
    <location>
        <begin position="57"/>
        <end position="229"/>
    </location>
</feature>
<accession>A0ABR1JP04</accession>
<keyword evidence="5" id="KW-0560">Oxidoreductase</keyword>
<proteinExistence type="inferred from homology"/>
<dbReference type="InterPro" id="IPR036318">
    <property type="entry name" value="FAD-bd_PCMH-like_sf"/>
</dbReference>
<dbReference type="InterPro" id="IPR016166">
    <property type="entry name" value="FAD-bd_PCMH"/>
</dbReference>
<dbReference type="Pfam" id="PF08031">
    <property type="entry name" value="BBE"/>
    <property type="match status" value="1"/>
</dbReference>
<dbReference type="InterPro" id="IPR016169">
    <property type="entry name" value="FAD-bd_PCMH_sub2"/>
</dbReference>
<evidence type="ECO:0000313" key="9">
    <source>
        <dbReference type="Proteomes" id="UP001498398"/>
    </source>
</evidence>
<dbReference type="Gene3D" id="3.30.465.10">
    <property type="match status" value="1"/>
</dbReference>
<dbReference type="EMBL" id="JBANRG010000011">
    <property type="protein sequence ID" value="KAK7462246.1"/>
    <property type="molecule type" value="Genomic_DNA"/>
</dbReference>
<dbReference type="PANTHER" id="PTHR42973:SF39">
    <property type="entry name" value="FAD-BINDING PCMH-TYPE DOMAIN-CONTAINING PROTEIN"/>
    <property type="match status" value="1"/>
</dbReference>
<dbReference type="InterPro" id="IPR050416">
    <property type="entry name" value="FAD-linked_Oxidoreductase"/>
</dbReference>
<keyword evidence="6" id="KW-0732">Signal</keyword>
<evidence type="ECO:0000256" key="1">
    <source>
        <dbReference type="ARBA" id="ARBA00001974"/>
    </source>
</evidence>
<dbReference type="Proteomes" id="UP001498398">
    <property type="component" value="Unassembled WGS sequence"/>
</dbReference>
<evidence type="ECO:0000256" key="6">
    <source>
        <dbReference type="SAM" id="SignalP"/>
    </source>
</evidence>
<comment type="similarity">
    <text evidence="2">Belongs to the oxygen-dependent FAD-linked oxidoreductase family.</text>
</comment>
<keyword evidence="9" id="KW-1185">Reference proteome</keyword>
<keyword evidence="3" id="KW-0285">Flavoprotein</keyword>
<gene>
    <name evidence="8" type="ORF">VKT23_007849</name>
</gene>
<feature type="chain" id="PRO_5045950138" description="FAD-binding PCMH-type domain-containing protein" evidence="6">
    <location>
        <begin position="21"/>
        <end position="508"/>
    </location>
</feature>
<feature type="signal peptide" evidence="6">
    <location>
        <begin position="1"/>
        <end position="20"/>
    </location>
</feature>